<accession>A0A4C1UMX6</accession>
<evidence type="ECO:0000313" key="1">
    <source>
        <dbReference type="EMBL" id="GBP27788.1"/>
    </source>
</evidence>
<dbReference type="AlphaFoldDB" id="A0A4C1UMX6"/>
<dbReference type="Proteomes" id="UP000299102">
    <property type="component" value="Unassembled WGS sequence"/>
</dbReference>
<sequence>MLHARHYKTYVDGWRFELYTDRNNEEMLSSEDSLKRYGSVSLWTVTWQVYCCAAVNRDLFLHIDSEQRRPGSGTGLGAAPALSHGGLWLAAPKARRETLTSYLIGEGDTLGMPLGRRGASAVPSLFQNRKRRPRRIGAGA</sequence>
<name>A0A4C1UMX6_EUMVA</name>
<comment type="caution">
    <text evidence="1">The sequence shown here is derived from an EMBL/GenBank/DDBJ whole genome shotgun (WGS) entry which is preliminary data.</text>
</comment>
<reference evidence="1 2" key="1">
    <citation type="journal article" date="2019" name="Commun. Biol.">
        <title>The bagworm genome reveals a unique fibroin gene that provides high tensile strength.</title>
        <authorList>
            <person name="Kono N."/>
            <person name="Nakamura H."/>
            <person name="Ohtoshi R."/>
            <person name="Tomita M."/>
            <person name="Numata K."/>
            <person name="Arakawa K."/>
        </authorList>
    </citation>
    <scope>NUCLEOTIDE SEQUENCE [LARGE SCALE GENOMIC DNA]</scope>
</reference>
<gene>
    <name evidence="1" type="ORF">EVAR_94191_1</name>
</gene>
<dbReference type="EMBL" id="BGZK01000199">
    <property type="protein sequence ID" value="GBP27788.1"/>
    <property type="molecule type" value="Genomic_DNA"/>
</dbReference>
<proteinExistence type="predicted"/>
<protein>
    <submittedName>
        <fullName evidence="1">Uncharacterized protein</fullName>
    </submittedName>
</protein>
<evidence type="ECO:0000313" key="2">
    <source>
        <dbReference type="Proteomes" id="UP000299102"/>
    </source>
</evidence>
<keyword evidence="2" id="KW-1185">Reference proteome</keyword>
<organism evidence="1 2">
    <name type="scientific">Eumeta variegata</name>
    <name type="common">Bagworm moth</name>
    <name type="synonym">Eumeta japonica</name>
    <dbReference type="NCBI Taxonomy" id="151549"/>
    <lineage>
        <taxon>Eukaryota</taxon>
        <taxon>Metazoa</taxon>
        <taxon>Ecdysozoa</taxon>
        <taxon>Arthropoda</taxon>
        <taxon>Hexapoda</taxon>
        <taxon>Insecta</taxon>
        <taxon>Pterygota</taxon>
        <taxon>Neoptera</taxon>
        <taxon>Endopterygota</taxon>
        <taxon>Lepidoptera</taxon>
        <taxon>Glossata</taxon>
        <taxon>Ditrysia</taxon>
        <taxon>Tineoidea</taxon>
        <taxon>Psychidae</taxon>
        <taxon>Oiketicinae</taxon>
        <taxon>Eumeta</taxon>
    </lineage>
</organism>